<proteinExistence type="predicted"/>
<dbReference type="SUPFAM" id="SSF52058">
    <property type="entry name" value="L domain-like"/>
    <property type="match status" value="1"/>
</dbReference>
<name>A0A423TJK3_PENVA</name>
<evidence type="ECO:0000256" key="4">
    <source>
        <dbReference type="ARBA" id="ARBA00023157"/>
    </source>
</evidence>
<evidence type="ECO:0000259" key="8">
    <source>
        <dbReference type="PROSITE" id="PS50835"/>
    </source>
</evidence>
<dbReference type="InterPro" id="IPR032675">
    <property type="entry name" value="LRR_dom_sf"/>
</dbReference>
<evidence type="ECO:0000256" key="7">
    <source>
        <dbReference type="SAM" id="Phobius"/>
    </source>
</evidence>
<dbReference type="SMART" id="SM00082">
    <property type="entry name" value="LRRCT"/>
    <property type="match status" value="1"/>
</dbReference>
<dbReference type="STRING" id="6689.A0A423TJK3"/>
<feature type="compositionally biased region" description="Basic and acidic residues" evidence="6">
    <location>
        <begin position="1"/>
        <end position="12"/>
    </location>
</feature>
<dbReference type="InterPro" id="IPR000483">
    <property type="entry name" value="Cys-rich_flank_reg_C"/>
</dbReference>
<dbReference type="Proteomes" id="UP000283509">
    <property type="component" value="Unassembled WGS sequence"/>
</dbReference>
<dbReference type="Gene3D" id="3.80.10.10">
    <property type="entry name" value="Ribonuclease Inhibitor"/>
    <property type="match status" value="2"/>
</dbReference>
<keyword evidence="7" id="KW-0472">Membrane</keyword>
<dbReference type="PROSITE" id="PS50835">
    <property type="entry name" value="IG_LIKE"/>
    <property type="match status" value="1"/>
</dbReference>
<dbReference type="PROSITE" id="PS51450">
    <property type="entry name" value="LRR"/>
    <property type="match status" value="3"/>
</dbReference>
<organism evidence="9 10">
    <name type="scientific">Penaeus vannamei</name>
    <name type="common">Whiteleg shrimp</name>
    <name type="synonym">Litopenaeus vannamei</name>
    <dbReference type="NCBI Taxonomy" id="6689"/>
    <lineage>
        <taxon>Eukaryota</taxon>
        <taxon>Metazoa</taxon>
        <taxon>Ecdysozoa</taxon>
        <taxon>Arthropoda</taxon>
        <taxon>Crustacea</taxon>
        <taxon>Multicrustacea</taxon>
        <taxon>Malacostraca</taxon>
        <taxon>Eumalacostraca</taxon>
        <taxon>Eucarida</taxon>
        <taxon>Decapoda</taxon>
        <taxon>Dendrobranchiata</taxon>
        <taxon>Penaeoidea</taxon>
        <taxon>Penaeidae</taxon>
        <taxon>Penaeus</taxon>
    </lineage>
</organism>
<keyword evidence="7" id="KW-1133">Transmembrane helix</keyword>
<feature type="region of interest" description="Disordered" evidence="6">
    <location>
        <begin position="512"/>
        <end position="534"/>
    </location>
</feature>
<dbReference type="InterPro" id="IPR003598">
    <property type="entry name" value="Ig_sub2"/>
</dbReference>
<dbReference type="InterPro" id="IPR003591">
    <property type="entry name" value="Leu-rich_rpt_typical-subtyp"/>
</dbReference>
<feature type="domain" description="Ig-like" evidence="8">
    <location>
        <begin position="301"/>
        <end position="400"/>
    </location>
</feature>
<dbReference type="SUPFAM" id="SSF48726">
    <property type="entry name" value="Immunoglobulin"/>
    <property type="match status" value="1"/>
</dbReference>
<dbReference type="EMBL" id="QCYY01001628">
    <property type="protein sequence ID" value="ROT76634.1"/>
    <property type="molecule type" value="Genomic_DNA"/>
</dbReference>
<feature type="region of interest" description="Disordered" evidence="6">
    <location>
        <begin position="581"/>
        <end position="600"/>
    </location>
</feature>
<evidence type="ECO:0000256" key="6">
    <source>
        <dbReference type="SAM" id="MobiDB-lite"/>
    </source>
</evidence>
<feature type="transmembrane region" description="Helical" evidence="7">
    <location>
        <begin position="420"/>
        <end position="439"/>
    </location>
</feature>
<keyword evidence="10" id="KW-1185">Reference proteome</keyword>
<evidence type="ECO:0000256" key="5">
    <source>
        <dbReference type="ARBA" id="ARBA00023180"/>
    </source>
</evidence>
<keyword evidence="2" id="KW-0732">Signal</keyword>
<feature type="compositionally biased region" description="Polar residues" evidence="6">
    <location>
        <begin position="517"/>
        <end position="534"/>
    </location>
</feature>
<dbReference type="InterPro" id="IPR007110">
    <property type="entry name" value="Ig-like_dom"/>
</dbReference>
<dbReference type="Gene3D" id="2.60.40.10">
    <property type="entry name" value="Immunoglobulins"/>
    <property type="match status" value="1"/>
</dbReference>
<reference evidence="9 10" key="2">
    <citation type="submission" date="2019-01" db="EMBL/GenBank/DDBJ databases">
        <title>The decoding of complex shrimp genome reveals the adaptation for benthos swimmer, frequently molting mechanism and breeding impact on genome.</title>
        <authorList>
            <person name="Sun Y."/>
            <person name="Gao Y."/>
            <person name="Yu Y."/>
        </authorList>
    </citation>
    <scope>NUCLEOTIDE SEQUENCE [LARGE SCALE GENOMIC DNA]</scope>
    <source>
        <tissue evidence="9">Muscle</tissue>
    </source>
</reference>
<dbReference type="InterPro" id="IPR001611">
    <property type="entry name" value="Leu-rich_rpt"/>
</dbReference>
<evidence type="ECO:0000256" key="2">
    <source>
        <dbReference type="ARBA" id="ARBA00022729"/>
    </source>
</evidence>
<dbReference type="InterPro" id="IPR013098">
    <property type="entry name" value="Ig_I-set"/>
</dbReference>
<evidence type="ECO:0000313" key="9">
    <source>
        <dbReference type="EMBL" id="ROT76634.1"/>
    </source>
</evidence>
<reference evidence="9 10" key="1">
    <citation type="submission" date="2018-04" db="EMBL/GenBank/DDBJ databases">
        <authorList>
            <person name="Zhang X."/>
            <person name="Yuan J."/>
            <person name="Li F."/>
            <person name="Xiang J."/>
        </authorList>
    </citation>
    <scope>NUCLEOTIDE SEQUENCE [LARGE SCALE GENOMIC DNA]</scope>
    <source>
        <tissue evidence="9">Muscle</tissue>
    </source>
</reference>
<feature type="region of interest" description="Disordered" evidence="6">
    <location>
        <begin position="1"/>
        <end position="31"/>
    </location>
</feature>
<keyword evidence="5" id="KW-0325">Glycoprotein</keyword>
<evidence type="ECO:0000313" key="10">
    <source>
        <dbReference type="Proteomes" id="UP000283509"/>
    </source>
</evidence>
<keyword evidence="1" id="KW-0433">Leucine-rich repeat</keyword>
<keyword evidence="4" id="KW-1015">Disulfide bond</keyword>
<dbReference type="InterPro" id="IPR036179">
    <property type="entry name" value="Ig-like_dom_sf"/>
</dbReference>
<evidence type="ECO:0000256" key="3">
    <source>
        <dbReference type="ARBA" id="ARBA00022737"/>
    </source>
</evidence>
<feature type="region of interest" description="Disordered" evidence="6">
    <location>
        <begin position="905"/>
        <end position="979"/>
    </location>
</feature>
<dbReference type="CDD" id="cd00096">
    <property type="entry name" value="Ig"/>
    <property type="match status" value="1"/>
</dbReference>
<protein>
    <submittedName>
        <fullName evidence="9">Leucine-rich repeat and fibronectin type-III domain-containing protein 5</fullName>
    </submittedName>
</protein>
<comment type="caution">
    <text evidence="9">The sequence shown here is derived from an EMBL/GenBank/DDBJ whole genome shotgun (WGS) entry which is preliminary data.</text>
</comment>
<accession>A0A423TJK3</accession>
<dbReference type="SMART" id="SM00369">
    <property type="entry name" value="LRR_TYP"/>
    <property type="match status" value="6"/>
</dbReference>
<dbReference type="InterPro" id="IPR003599">
    <property type="entry name" value="Ig_sub"/>
</dbReference>
<feature type="region of interest" description="Disordered" evidence="6">
    <location>
        <begin position="635"/>
        <end position="671"/>
    </location>
</feature>
<sequence>MRSLERSDESNRKKVSTKQSGSSDRSLRCGSVGVSPTERVVLGLEKLVERCGADVGGMSLSATPTLCECKWRDGKEVVACRNAHFIDIPRGLDPSTQVLDLRHNNLRILPRDSFVYTGLVNLQKVWLSFCNLKRLEKGAFRMLANVVELDLSNNLLQSVPTAALTDMGGLRHLILSYNKLTTIPKLAFAPTAELVNLDLSHNNLTRLEGGALQNLVSLEVLDLSSNKLVTLDAQDVMPLTMLRVLHLDGNPWHCDCLLRPLRNWMLDRNLAPTVPPTCTEPMWLEGGDWLILDDEDFVCAPQVTALAPRVLAAEGENVSLACRVESEVETTITWVIGESQLYNASESQRYSLFEFLTPFYTSRISNLTIMDVTPLDQGQYRCVAENRAGRREVNLTLQVSHEVAEVRVANIDNNYMKGGLLGGICILVVVLLIVCSLIYCKVRSGRQPEEDADKTVAAHSSRAATADEHKLAGYHIVPTNELEVSPRRPQQRQSWRHRDISMEDFSSRVLEKGESPVLQQEPIQGPSVPTTAPSNVSYVDIAKTDAGGAQMNPDERTRWRDLSDHQKDVILHRMCHRAASQASVGSSNGQYPDLLDLPQPQVGQLPLQDMHQYGGSLPLHSLNPSFCTMPRTRARAYQETGTSREGGATQGSASQPHAHNPHDRQQAAGYRSSSALNLALSEAASQAYAHGQMPVRGHPFLPPVPMLEAYDPQAMHELIATHRFVCLFAVCLGRLVCRSQCGAGCGQMEGSDPYRFEYHAAQLEKFLQEYRCLQEQLFHMKQSYQAQQRSGSAPRYVWGARCGVWCGQGCVVVEGEGPYPHSPSPCPLWTIIVPPSVAHHAPPVTHHAPPCDLTDCPPGPPCPLVLLPIHAPGSPLTSSSVRRPPLLSIPAAPLRVATPWPFPRNPPPPCSIAPRRLSSSHPAPPPQVLPPRPSKPLPPARDDVIPLLAHAPPAPRHVTPTGYPRPPRRLPKRSPSSLS</sequence>
<dbReference type="InterPro" id="IPR013783">
    <property type="entry name" value="Ig-like_fold"/>
</dbReference>
<dbReference type="SMART" id="SM00408">
    <property type="entry name" value="IGc2"/>
    <property type="match status" value="1"/>
</dbReference>
<dbReference type="OrthoDB" id="643377at2759"/>
<dbReference type="Pfam" id="PF13855">
    <property type="entry name" value="LRR_8"/>
    <property type="match status" value="2"/>
</dbReference>
<dbReference type="PANTHER" id="PTHR24366:SF136">
    <property type="entry name" value="KEKKON 1, ISOFORM B"/>
    <property type="match status" value="1"/>
</dbReference>
<dbReference type="FunFam" id="3.80.10.10:FF:000082">
    <property type="entry name" value="Leucine-rich repeat-containing 24"/>
    <property type="match status" value="1"/>
</dbReference>
<dbReference type="Pfam" id="PF07679">
    <property type="entry name" value="I-set"/>
    <property type="match status" value="1"/>
</dbReference>
<feature type="compositionally biased region" description="Pro residues" evidence="6">
    <location>
        <begin position="922"/>
        <end position="939"/>
    </location>
</feature>
<evidence type="ECO:0000256" key="1">
    <source>
        <dbReference type="ARBA" id="ARBA00022614"/>
    </source>
</evidence>
<feature type="compositionally biased region" description="Low complexity" evidence="6">
    <location>
        <begin position="590"/>
        <end position="600"/>
    </location>
</feature>
<gene>
    <name evidence="9" type="ORF">C7M84_004772</name>
</gene>
<keyword evidence="7" id="KW-0812">Transmembrane</keyword>
<dbReference type="SMART" id="SM00409">
    <property type="entry name" value="IG"/>
    <property type="match status" value="1"/>
</dbReference>
<dbReference type="PANTHER" id="PTHR24366">
    <property type="entry name" value="IG(IMMUNOGLOBULIN) AND LRR(LEUCINE RICH REPEAT) DOMAINS"/>
    <property type="match status" value="1"/>
</dbReference>
<keyword evidence="3" id="KW-0677">Repeat</keyword>
<dbReference type="PRINTS" id="PR00019">
    <property type="entry name" value="LEURICHRPT"/>
</dbReference>
<dbReference type="AlphaFoldDB" id="A0A423TJK3"/>